<protein>
    <submittedName>
        <fullName evidence="3">Uncharacterized protein</fullName>
    </submittedName>
</protein>
<evidence type="ECO:0000256" key="1">
    <source>
        <dbReference type="SAM" id="MobiDB-lite"/>
    </source>
</evidence>
<feature type="compositionally biased region" description="Polar residues" evidence="1">
    <location>
        <begin position="186"/>
        <end position="200"/>
    </location>
</feature>
<accession>A0ABS8T8G8</accession>
<keyword evidence="4" id="KW-1185">Reference proteome</keyword>
<keyword evidence="2" id="KW-0812">Transmembrane</keyword>
<gene>
    <name evidence="3" type="ORF">HAX54_004717</name>
</gene>
<feature type="transmembrane region" description="Helical" evidence="2">
    <location>
        <begin position="242"/>
        <end position="262"/>
    </location>
</feature>
<reference evidence="3 4" key="1">
    <citation type="journal article" date="2021" name="BMC Genomics">
        <title>Datura genome reveals duplications of psychoactive alkaloid biosynthetic genes and high mutation rate following tissue culture.</title>
        <authorList>
            <person name="Rajewski A."/>
            <person name="Carter-House D."/>
            <person name="Stajich J."/>
            <person name="Litt A."/>
        </authorList>
    </citation>
    <scope>NUCLEOTIDE SEQUENCE [LARGE SCALE GENOMIC DNA]</scope>
    <source>
        <strain evidence="3">AR-01</strain>
    </source>
</reference>
<proteinExistence type="predicted"/>
<dbReference type="Proteomes" id="UP000823775">
    <property type="component" value="Unassembled WGS sequence"/>
</dbReference>
<feature type="region of interest" description="Disordered" evidence="1">
    <location>
        <begin position="139"/>
        <end position="200"/>
    </location>
</feature>
<keyword evidence="2" id="KW-1133">Transmembrane helix</keyword>
<keyword evidence="2" id="KW-0472">Membrane</keyword>
<dbReference type="PANTHER" id="PTHR34064:SF4">
    <property type="entry name" value="PROTEIN, PUTATIVE-RELATED"/>
    <property type="match status" value="1"/>
</dbReference>
<name>A0ABS8T8G8_DATST</name>
<organism evidence="3 4">
    <name type="scientific">Datura stramonium</name>
    <name type="common">Jimsonweed</name>
    <name type="synonym">Common thornapple</name>
    <dbReference type="NCBI Taxonomy" id="4076"/>
    <lineage>
        <taxon>Eukaryota</taxon>
        <taxon>Viridiplantae</taxon>
        <taxon>Streptophyta</taxon>
        <taxon>Embryophyta</taxon>
        <taxon>Tracheophyta</taxon>
        <taxon>Spermatophyta</taxon>
        <taxon>Magnoliopsida</taxon>
        <taxon>eudicotyledons</taxon>
        <taxon>Gunneridae</taxon>
        <taxon>Pentapetalae</taxon>
        <taxon>asterids</taxon>
        <taxon>lamiids</taxon>
        <taxon>Solanales</taxon>
        <taxon>Solanaceae</taxon>
        <taxon>Solanoideae</taxon>
        <taxon>Datureae</taxon>
        <taxon>Datura</taxon>
    </lineage>
</organism>
<feature type="compositionally biased region" description="Basic and acidic residues" evidence="1">
    <location>
        <begin position="148"/>
        <end position="160"/>
    </location>
</feature>
<comment type="caution">
    <text evidence="3">The sequence shown here is derived from an EMBL/GenBank/DDBJ whole genome shotgun (WGS) entry which is preliminary data.</text>
</comment>
<sequence length="277" mass="30717">MCVSPVYTSLLCVCVLELRSSERNSCSTKTTTTTKKSLFFFLKCEIGENLQSLRYHAFFPPSCATILDYPKMENMGAEKQRLFGEFEEKGVQEICVSDHINGLQYTSTKSDSFVVDMERFSHIIEKDINPNSRITLQRNLSRKGSFRSGERKTNVNEKDTNFTASSPRANSLLGVGSTPEKPMAPLTTSVGTSSDHSAPQTHNHQITIVAGHGGATTTESKIGGRRFSFRRSSNWTIDPRRILLCFATLSSMGTMLLIYFTLSIGKLNGEDIADLNG</sequence>
<evidence type="ECO:0000313" key="3">
    <source>
        <dbReference type="EMBL" id="MCD7467325.1"/>
    </source>
</evidence>
<dbReference type="PANTHER" id="PTHR34064">
    <property type="entry name" value="OS04G0672300 PROTEIN"/>
    <property type="match status" value="1"/>
</dbReference>
<dbReference type="EMBL" id="JACEIK010001220">
    <property type="protein sequence ID" value="MCD7467325.1"/>
    <property type="molecule type" value="Genomic_DNA"/>
</dbReference>
<evidence type="ECO:0000313" key="4">
    <source>
        <dbReference type="Proteomes" id="UP000823775"/>
    </source>
</evidence>
<evidence type="ECO:0000256" key="2">
    <source>
        <dbReference type="SAM" id="Phobius"/>
    </source>
</evidence>